<keyword evidence="3" id="KW-1185">Reference proteome</keyword>
<accession>A0A448WFN3</accession>
<evidence type="ECO:0000313" key="2">
    <source>
        <dbReference type="EMBL" id="VEL10609.1"/>
    </source>
</evidence>
<organism evidence="2 3">
    <name type="scientific">Protopolystoma xenopodis</name>
    <dbReference type="NCBI Taxonomy" id="117903"/>
    <lineage>
        <taxon>Eukaryota</taxon>
        <taxon>Metazoa</taxon>
        <taxon>Spiralia</taxon>
        <taxon>Lophotrochozoa</taxon>
        <taxon>Platyhelminthes</taxon>
        <taxon>Monogenea</taxon>
        <taxon>Polyopisthocotylea</taxon>
        <taxon>Polystomatidea</taxon>
        <taxon>Polystomatidae</taxon>
        <taxon>Protopolystoma</taxon>
    </lineage>
</organism>
<dbReference type="Proteomes" id="UP000784294">
    <property type="component" value="Unassembled WGS sequence"/>
</dbReference>
<feature type="region of interest" description="Disordered" evidence="1">
    <location>
        <begin position="1"/>
        <end position="21"/>
    </location>
</feature>
<name>A0A448WFN3_9PLAT</name>
<comment type="caution">
    <text evidence="2">The sequence shown here is derived from an EMBL/GenBank/DDBJ whole genome shotgun (WGS) entry which is preliminary data.</text>
</comment>
<evidence type="ECO:0000256" key="1">
    <source>
        <dbReference type="SAM" id="MobiDB-lite"/>
    </source>
</evidence>
<feature type="compositionally biased region" description="Basic and acidic residues" evidence="1">
    <location>
        <begin position="138"/>
        <end position="156"/>
    </location>
</feature>
<gene>
    <name evidence="2" type="ORF">PXEA_LOCUS4049</name>
</gene>
<sequence>MLAGKHDSIWPPSSVPTRGTQTNESIHTIIDYISDANVNMGMFFVGEPCGGGSNESRHTYSIRESLFCRPVGRRGDGSGGVVDNRQKDSSSGQADRVVGVVFKANLGLRLDQFRPVLSRPPHATQGPFGDNRGRLRLVQRDQSESADRSLADRHAG</sequence>
<protein>
    <submittedName>
        <fullName evidence="2">Uncharacterized protein</fullName>
    </submittedName>
</protein>
<dbReference type="EMBL" id="CAAALY010009480">
    <property type="protein sequence ID" value="VEL10609.1"/>
    <property type="molecule type" value="Genomic_DNA"/>
</dbReference>
<proteinExistence type="predicted"/>
<reference evidence="2" key="1">
    <citation type="submission" date="2018-11" db="EMBL/GenBank/DDBJ databases">
        <authorList>
            <consortium name="Pathogen Informatics"/>
        </authorList>
    </citation>
    <scope>NUCLEOTIDE SEQUENCE</scope>
</reference>
<dbReference type="AlphaFoldDB" id="A0A448WFN3"/>
<feature type="region of interest" description="Disordered" evidence="1">
    <location>
        <begin position="117"/>
        <end position="156"/>
    </location>
</feature>
<evidence type="ECO:0000313" key="3">
    <source>
        <dbReference type="Proteomes" id="UP000784294"/>
    </source>
</evidence>
<feature type="region of interest" description="Disordered" evidence="1">
    <location>
        <begin position="70"/>
        <end position="94"/>
    </location>
</feature>